<comment type="function">
    <text evidence="10">The coatomer is a cytosolic protein complex that binds to dilysine motifs and reversibly associates with Golgi non-clathrin-coated vesicles, which further mediate biosynthetic protein transport from the ER, via the Golgi up to the trans Golgi network. Coatomer complex is required for budding from Golgi membranes, and is essential for the retrograde Golgi-to-ER transport of dilysine-tagged proteins.</text>
</comment>
<comment type="subcellular location">
    <subcellularLocation>
        <location evidence="10">Cytoplasm</location>
    </subcellularLocation>
    <subcellularLocation>
        <location evidence="1 10">Golgi apparatus membrane</location>
        <topology evidence="1 10">Peripheral membrane protein</topology>
        <orientation evidence="1 10">Cytoplasmic side</orientation>
    </subcellularLocation>
    <subcellularLocation>
        <location evidence="10">Cytoplasmic vesicle</location>
        <location evidence="10">COPI-coated vesicle membrane</location>
        <topology evidence="10">Peripheral membrane protein</topology>
        <orientation evidence="10">Cytoplasmic side</orientation>
    </subcellularLocation>
</comment>
<dbReference type="InterPro" id="IPR016460">
    <property type="entry name" value="COPB1"/>
</dbReference>
<evidence type="ECO:0000256" key="9">
    <source>
        <dbReference type="ARBA" id="ARBA00023329"/>
    </source>
</evidence>
<dbReference type="InterPro" id="IPR029446">
    <property type="entry name" value="COPB1_appendage_platform_dom"/>
</dbReference>
<keyword evidence="5 10" id="KW-0931">ER-Golgi transport</keyword>
<evidence type="ECO:0000256" key="7">
    <source>
        <dbReference type="ARBA" id="ARBA00023034"/>
    </source>
</evidence>
<evidence type="ECO:0000313" key="15">
    <source>
        <dbReference type="EMBL" id="CDP36445.1"/>
    </source>
</evidence>
<dbReference type="AlphaFoldDB" id="A0A060T5N3"/>
<reference evidence="15" key="1">
    <citation type="submission" date="2014-02" db="EMBL/GenBank/DDBJ databases">
        <authorList>
            <person name="Genoscope - CEA"/>
        </authorList>
    </citation>
    <scope>NUCLEOTIDE SEQUENCE</scope>
    <source>
        <strain evidence="15">LS3</strain>
    </source>
</reference>
<evidence type="ECO:0000256" key="10">
    <source>
        <dbReference type="PIRNR" id="PIRNR005727"/>
    </source>
</evidence>
<reference evidence="15" key="2">
    <citation type="submission" date="2014-06" db="EMBL/GenBank/DDBJ databases">
        <title>The complete genome of Blastobotrys (Arxula) adeninivorans LS3 - a yeast of biotechnological interest.</title>
        <authorList>
            <person name="Kunze G."/>
            <person name="Gaillardin C."/>
            <person name="Czernicka M."/>
            <person name="Durrens P."/>
            <person name="Martin T."/>
            <person name="Boer E."/>
            <person name="Gabaldon T."/>
            <person name="Cruz J."/>
            <person name="Talla E."/>
            <person name="Marck C."/>
            <person name="Goffeau A."/>
            <person name="Barbe V."/>
            <person name="Baret P."/>
            <person name="Baronian K."/>
            <person name="Beier S."/>
            <person name="Bleykasten C."/>
            <person name="Bode R."/>
            <person name="Casaregola S."/>
            <person name="Despons L."/>
            <person name="Fairhead C."/>
            <person name="Giersberg M."/>
            <person name="Gierski P."/>
            <person name="Hahnel U."/>
            <person name="Hartmann A."/>
            <person name="Jankowska D."/>
            <person name="Jubin C."/>
            <person name="Jung P."/>
            <person name="Lafontaine I."/>
            <person name="Leh-Louis V."/>
            <person name="Lemaire M."/>
            <person name="Marcet-Houben M."/>
            <person name="Mascher M."/>
            <person name="Morel G."/>
            <person name="Richard G.-F."/>
            <person name="Riechen J."/>
            <person name="Sacerdot C."/>
            <person name="Sarkar A."/>
            <person name="Savel G."/>
            <person name="Schacherer J."/>
            <person name="Sherman D."/>
            <person name="Straub M.-L."/>
            <person name="Stein N."/>
            <person name="Thierry A."/>
            <person name="Trautwein-Schult A."/>
            <person name="Westhof E."/>
            <person name="Worch S."/>
            <person name="Dujon B."/>
            <person name="Souciet J.-L."/>
            <person name="Wincker P."/>
            <person name="Scholz U."/>
            <person name="Neuveglise N."/>
        </authorList>
    </citation>
    <scope>NUCLEOTIDE SEQUENCE</scope>
    <source>
        <strain evidence="15">LS3</strain>
    </source>
</reference>
<evidence type="ECO:0000259" key="14">
    <source>
        <dbReference type="Pfam" id="PF14806"/>
    </source>
</evidence>
<dbReference type="SUPFAM" id="SSF48371">
    <property type="entry name" value="ARM repeat"/>
    <property type="match status" value="1"/>
</dbReference>
<dbReference type="GO" id="GO:0005198">
    <property type="term" value="F:structural molecule activity"/>
    <property type="evidence" value="ECO:0007669"/>
    <property type="project" value="InterPro"/>
</dbReference>
<dbReference type="GO" id="GO:0006888">
    <property type="term" value="P:endoplasmic reticulum to Golgi vesicle-mediated transport"/>
    <property type="evidence" value="ECO:0007669"/>
    <property type="project" value="TreeGrafter"/>
</dbReference>
<dbReference type="InterPro" id="IPR016024">
    <property type="entry name" value="ARM-type_fold"/>
</dbReference>
<dbReference type="PhylomeDB" id="A0A060T5N3"/>
<comment type="subunit">
    <text evidence="10">Oligomeric complex that consists of at least the alpha, beta, beta', gamma, delta, epsilon and zeta subunits.</text>
</comment>
<evidence type="ECO:0000256" key="8">
    <source>
        <dbReference type="ARBA" id="ARBA00023136"/>
    </source>
</evidence>
<evidence type="ECO:0000256" key="1">
    <source>
        <dbReference type="ARBA" id="ARBA00004255"/>
    </source>
</evidence>
<dbReference type="InterPro" id="IPR011989">
    <property type="entry name" value="ARM-like"/>
</dbReference>
<keyword evidence="3 10" id="KW-0963">Cytoplasm</keyword>
<sequence length="939" mass="104308">MNLLEKGRDEVKIEAMQRILVAIINGDPMPQLLMHIIRFVMPSKNKQLKKLLHFYWEVCPKLGPDGKLKQEMILVCNAIRNDLQHPNEYIRGATLRFLNKLREPDLLEPLVPSVRACLDHRHAYVRKNAVFAVYSIAQTSEHLIPDAADLVQAFLVAETDSTCKRNAFVALQALSRDDAFAYLQQNYAMIGSLDELLQLAFLEFIRRDGVHHPELRADYLSLVETVLETSDSSTVIYEAASTLTGLSGDPAVVRNAALRFVELATKESDNNIKLIVLERVDSLRIKNPGVLEDLTMSILYVLSSPDLDVRRKALDIALSMVSGKNVDDVVKLLKKELTKTVHGSTSSASGTGDDKSKEYRQMLIHAIHTCAIRFTEVAASVVDLLLDFLGEFNSASAVDVIAFVKEVAETYPELRDRILKRLISALKGVHGSTVYRDALWVLGEYCTTEDEIQETWVHIRKAIGEMPILATEQKKDEKDDEKDDDQDKDDQPAKEKHKGPKILADGTYASETAFSTTAKAASALGDDTRPPLRALILNGSYFIGGVLANTVTKLALRYSRLATNESHKNALRAEALLIMTSILRVGQSDIVPSKIDEDSADRIFLCIRTLVEGNQKIEDAFLEDSRAAYRDIVETKQRKKAKASADEKLRNATQVDTPIKFRQLARVEGDNSATDELEEDLAIAASAGGDGSDSITSRLQRIVQLTGFSDPVYAEAYVMVHQFDIVLDVLLFNQTSETLQNLSVEFATLGDLKVVERPTTQNVGPQSFHSVQTTIKVSSADAGVIFGNIVYEGHSASVNNIVILNDVHIDIMDYIKPGDCSESDFRTMWTEFEWENKVNISVTWKSLKGFLMYLLKNTNMTCLTQGALSSSDEDECQFLSANLHARSSFGEDALANLSIEKDSNGKITGHVRIRSKGQGLALSLGDRFAELQRNPKPIV</sequence>
<dbReference type="GO" id="GO:0030126">
    <property type="term" value="C:COPI vesicle coat"/>
    <property type="evidence" value="ECO:0007669"/>
    <property type="project" value="InterPro"/>
</dbReference>
<evidence type="ECO:0000256" key="5">
    <source>
        <dbReference type="ARBA" id="ARBA00022892"/>
    </source>
</evidence>
<evidence type="ECO:0000256" key="3">
    <source>
        <dbReference type="ARBA" id="ARBA00022490"/>
    </source>
</evidence>
<name>A0A060T5N3_BLAAD</name>
<accession>A0A060T5N3</accession>
<feature type="domain" description="Coatomer beta subunit C-terminal" evidence="13">
    <location>
        <begin position="655"/>
        <end position="792"/>
    </location>
</feature>
<organism evidence="15">
    <name type="scientific">Blastobotrys adeninivorans</name>
    <name type="common">Yeast</name>
    <name type="synonym">Arxula adeninivorans</name>
    <dbReference type="NCBI Taxonomy" id="409370"/>
    <lineage>
        <taxon>Eukaryota</taxon>
        <taxon>Fungi</taxon>
        <taxon>Dikarya</taxon>
        <taxon>Ascomycota</taxon>
        <taxon>Saccharomycotina</taxon>
        <taxon>Dipodascomycetes</taxon>
        <taxon>Dipodascales</taxon>
        <taxon>Trichomonascaceae</taxon>
        <taxon>Blastobotrys</taxon>
    </lineage>
</organism>
<feature type="compositionally biased region" description="Acidic residues" evidence="11">
    <location>
        <begin position="478"/>
        <end position="488"/>
    </location>
</feature>
<evidence type="ECO:0000256" key="4">
    <source>
        <dbReference type="ARBA" id="ARBA00022737"/>
    </source>
</evidence>
<dbReference type="InterPro" id="IPR011710">
    <property type="entry name" value="Coatomer_bsu_C"/>
</dbReference>
<proteinExistence type="predicted"/>
<dbReference type="PANTHER" id="PTHR10635:SF0">
    <property type="entry name" value="COATOMER SUBUNIT BETA"/>
    <property type="match status" value="1"/>
</dbReference>
<dbReference type="Pfam" id="PF07718">
    <property type="entry name" value="Coatamer_beta_C"/>
    <property type="match status" value="1"/>
</dbReference>
<dbReference type="Pfam" id="PF14806">
    <property type="entry name" value="Coatomer_b_Cpla"/>
    <property type="match status" value="1"/>
</dbReference>
<dbReference type="Pfam" id="PF01602">
    <property type="entry name" value="Adaptin_N"/>
    <property type="match status" value="1"/>
</dbReference>
<gene>
    <name evidence="15" type="ORF">GNLVRS02_ARAD1B13156g</name>
</gene>
<keyword evidence="6 10" id="KW-0653">Protein transport</keyword>
<feature type="domain" description="Clathrin/coatomer adaptor adaptin-like N-terminal" evidence="12">
    <location>
        <begin position="2"/>
        <end position="475"/>
    </location>
</feature>
<dbReference type="Gene3D" id="1.25.10.10">
    <property type="entry name" value="Leucine-rich Repeat Variant"/>
    <property type="match status" value="1"/>
</dbReference>
<keyword evidence="2 10" id="KW-0813">Transport</keyword>
<dbReference type="PIRSF" id="PIRSF005727">
    <property type="entry name" value="Coatomer_beta_subunit"/>
    <property type="match status" value="1"/>
</dbReference>
<dbReference type="GO" id="GO:0000139">
    <property type="term" value="C:Golgi membrane"/>
    <property type="evidence" value="ECO:0007669"/>
    <property type="project" value="UniProtKB-SubCell"/>
</dbReference>
<feature type="domain" description="Coatomer beta subunit appendage platform" evidence="14">
    <location>
        <begin position="800"/>
        <end position="927"/>
    </location>
</feature>
<keyword evidence="4" id="KW-0677">Repeat</keyword>
<evidence type="ECO:0000259" key="13">
    <source>
        <dbReference type="Pfam" id="PF07718"/>
    </source>
</evidence>
<keyword evidence="9 10" id="KW-0968">Cytoplasmic vesicle</keyword>
<dbReference type="GO" id="GO:0006886">
    <property type="term" value="P:intracellular protein transport"/>
    <property type="evidence" value="ECO:0007669"/>
    <property type="project" value="InterPro"/>
</dbReference>
<keyword evidence="8 10" id="KW-0472">Membrane</keyword>
<dbReference type="PANTHER" id="PTHR10635">
    <property type="entry name" value="COATOMER SUBUNIT BETA"/>
    <property type="match status" value="1"/>
</dbReference>
<evidence type="ECO:0000256" key="11">
    <source>
        <dbReference type="SAM" id="MobiDB-lite"/>
    </source>
</evidence>
<evidence type="ECO:0000256" key="6">
    <source>
        <dbReference type="ARBA" id="ARBA00022927"/>
    </source>
</evidence>
<dbReference type="GO" id="GO:0006891">
    <property type="term" value="P:intra-Golgi vesicle-mediated transport"/>
    <property type="evidence" value="ECO:0007669"/>
    <property type="project" value="TreeGrafter"/>
</dbReference>
<evidence type="ECO:0000256" key="2">
    <source>
        <dbReference type="ARBA" id="ARBA00022448"/>
    </source>
</evidence>
<keyword evidence="7 10" id="KW-0333">Golgi apparatus</keyword>
<evidence type="ECO:0000259" key="12">
    <source>
        <dbReference type="Pfam" id="PF01602"/>
    </source>
</evidence>
<dbReference type="EMBL" id="HG937692">
    <property type="protein sequence ID" value="CDP36445.1"/>
    <property type="molecule type" value="Genomic_DNA"/>
</dbReference>
<feature type="region of interest" description="Disordered" evidence="11">
    <location>
        <begin position="470"/>
        <end position="502"/>
    </location>
</feature>
<protein>
    <recommendedName>
        <fullName evidence="10">Coatomer subunit beta</fullName>
    </recommendedName>
    <alternativeName>
        <fullName evidence="10">Beta-coat protein</fullName>
    </alternativeName>
</protein>
<dbReference type="InterPro" id="IPR002553">
    <property type="entry name" value="Clathrin/coatomer_adapt-like_N"/>
</dbReference>